<dbReference type="RefSeq" id="WP_203020986.1">
    <property type="nucleotide sequence ID" value="NZ_CP032407.1"/>
</dbReference>
<organism evidence="5 6">
    <name type="scientific">Rhizobium rosettiformans</name>
    <dbReference type="NCBI Taxonomy" id="1368430"/>
    <lineage>
        <taxon>Bacteria</taxon>
        <taxon>Pseudomonadati</taxon>
        <taxon>Pseudomonadota</taxon>
        <taxon>Alphaproteobacteria</taxon>
        <taxon>Hyphomicrobiales</taxon>
        <taxon>Rhizobiaceae</taxon>
        <taxon>Rhizobium/Agrobacterium group</taxon>
        <taxon>Rhizobium</taxon>
    </lineage>
</organism>
<dbReference type="SUPFAM" id="SSF46785">
    <property type="entry name" value="Winged helix' DNA-binding domain"/>
    <property type="match status" value="1"/>
</dbReference>
<keyword evidence="6" id="KW-1185">Reference proteome</keyword>
<evidence type="ECO:0000256" key="2">
    <source>
        <dbReference type="ARBA" id="ARBA00023125"/>
    </source>
</evidence>
<keyword evidence="2" id="KW-0238">DNA-binding</keyword>
<evidence type="ECO:0000256" key="3">
    <source>
        <dbReference type="ARBA" id="ARBA00023163"/>
    </source>
</evidence>
<feature type="domain" description="HTH arsR-type" evidence="4">
    <location>
        <begin position="1"/>
        <end position="101"/>
    </location>
</feature>
<dbReference type="Gene3D" id="1.10.10.10">
    <property type="entry name" value="Winged helix-like DNA-binding domain superfamily/Winged helix DNA-binding domain"/>
    <property type="match status" value="1"/>
</dbReference>
<dbReference type="InterPro" id="IPR051081">
    <property type="entry name" value="HTH_MetalResp_TranReg"/>
</dbReference>
<dbReference type="Proteomes" id="UP000596351">
    <property type="component" value="Plasmid p2"/>
</dbReference>
<gene>
    <name evidence="5" type="ORF">D4A92_24345</name>
</gene>
<dbReference type="InterPro" id="IPR036390">
    <property type="entry name" value="WH_DNA-bd_sf"/>
</dbReference>
<evidence type="ECO:0000313" key="6">
    <source>
        <dbReference type="Proteomes" id="UP000596351"/>
    </source>
</evidence>
<proteinExistence type="predicted"/>
<geneLocation type="plasmid" evidence="5 6">
    <name>p2</name>
</geneLocation>
<reference evidence="5 6" key="1">
    <citation type="submission" date="2018-09" db="EMBL/GenBank/DDBJ databases">
        <title>Rhizobium sp. MAE2-X.</title>
        <authorList>
            <person name="Lee Y."/>
            <person name="Jeon C.O."/>
        </authorList>
    </citation>
    <scope>NUCLEOTIDE SEQUENCE [LARGE SCALE GENOMIC DNA]</scope>
    <source>
        <strain evidence="5 6">MAE2-X</strain>
        <plasmid evidence="5 6">p2</plasmid>
    </source>
</reference>
<evidence type="ECO:0000256" key="1">
    <source>
        <dbReference type="ARBA" id="ARBA00023015"/>
    </source>
</evidence>
<dbReference type="EMBL" id="CP032407">
    <property type="protein sequence ID" value="QRF54655.1"/>
    <property type="molecule type" value="Genomic_DNA"/>
</dbReference>
<dbReference type="PANTHER" id="PTHR33154">
    <property type="entry name" value="TRANSCRIPTIONAL REGULATOR, ARSR FAMILY"/>
    <property type="match status" value="1"/>
</dbReference>
<dbReference type="CDD" id="cd00090">
    <property type="entry name" value="HTH_ARSR"/>
    <property type="match status" value="1"/>
</dbReference>
<name>A0ABX7F4H6_9HYPH</name>
<dbReference type="InterPro" id="IPR011991">
    <property type="entry name" value="ArsR-like_HTH"/>
</dbReference>
<sequence>MEPRVDIDRALKALSHPGRVDFLIWLSQPEKYFGISAADAKGGVPAGRFELEGLSQSAVSQNLAILQNAGLLSSRRIGSSILYRRNEENIAQLKRWITDEL</sequence>
<keyword evidence="3" id="KW-0804">Transcription</keyword>
<keyword evidence="1" id="KW-0805">Transcription regulation</keyword>
<dbReference type="InterPro" id="IPR001845">
    <property type="entry name" value="HTH_ArsR_DNA-bd_dom"/>
</dbReference>
<evidence type="ECO:0000313" key="5">
    <source>
        <dbReference type="EMBL" id="QRF54655.1"/>
    </source>
</evidence>
<dbReference type="InterPro" id="IPR036388">
    <property type="entry name" value="WH-like_DNA-bd_sf"/>
</dbReference>
<dbReference type="PROSITE" id="PS50987">
    <property type="entry name" value="HTH_ARSR_2"/>
    <property type="match status" value="1"/>
</dbReference>
<dbReference type="SMART" id="SM00418">
    <property type="entry name" value="HTH_ARSR"/>
    <property type="match status" value="1"/>
</dbReference>
<accession>A0ABX7F4H6</accession>
<evidence type="ECO:0000259" key="4">
    <source>
        <dbReference type="PROSITE" id="PS50987"/>
    </source>
</evidence>
<dbReference type="PANTHER" id="PTHR33154:SF33">
    <property type="entry name" value="TRANSCRIPTIONAL REPRESSOR SDPR"/>
    <property type="match status" value="1"/>
</dbReference>
<keyword evidence="5" id="KW-0614">Plasmid</keyword>
<protein>
    <submittedName>
        <fullName evidence="5">Transcriptional regulator</fullName>
    </submittedName>
</protein>